<dbReference type="AlphaFoldDB" id="A0A1E5XM62"/>
<dbReference type="EMBL" id="LAJE02000268">
    <property type="protein sequence ID" value="OEO29696.1"/>
    <property type="molecule type" value="Genomic_DNA"/>
</dbReference>
<feature type="domain" description="Neutral/alkaline non-lysosomal ceramidase N-terminal" evidence="1">
    <location>
        <begin position="6"/>
        <end position="200"/>
    </location>
</feature>
<proteinExistence type="predicted"/>
<dbReference type="InterPro" id="IPR031329">
    <property type="entry name" value="NEUT/ALK_ceramidase_N"/>
</dbReference>
<evidence type="ECO:0000313" key="2">
    <source>
        <dbReference type="EMBL" id="OEO29696.1"/>
    </source>
</evidence>
<dbReference type="Pfam" id="PF04734">
    <property type="entry name" value="Ceramidase_alk"/>
    <property type="match status" value="1"/>
</dbReference>
<evidence type="ECO:0000259" key="1">
    <source>
        <dbReference type="Pfam" id="PF04734"/>
    </source>
</evidence>
<keyword evidence="3" id="KW-1185">Reference proteome</keyword>
<protein>
    <submittedName>
        <fullName evidence="2">Alkaline ceramidase</fullName>
    </submittedName>
</protein>
<name>A0A1E5XM62_9HYPH</name>
<gene>
    <name evidence="2" type="ORF">VW23_002055</name>
</gene>
<dbReference type="Proteomes" id="UP000095463">
    <property type="component" value="Unassembled WGS sequence"/>
</dbReference>
<accession>A0A1E5XM62</accession>
<evidence type="ECO:0000313" key="3">
    <source>
        <dbReference type="Proteomes" id="UP000095463"/>
    </source>
</evidence>
<dbReference type="OrthoDB" id="622550at2"/>
<organism evidence="2 3">
    <name type="scientific">Devosia insulae DS-56</name>
    <dbReference type="NCBI Taxonomy" id="1116389"/>
    <lineage>
        <taxon>Bacteria</taxon>
        <taxon>Pseudomonadati</taxon>
        <taxon>Pseudomonadota</taxon>
        <taxon>Alphaproteobacteria</taxon>
        <taxon>Hyphomicrobiales</taxon>
        <taxon>Devosiaceae</taxon>
        <taxon>Devosia</taxon>
    </lineage>
</organism>
<comment type="caution">
    <text evidence="2">The sequence shown here is derived from an EMBL/GenBank/DDBJ whole genome shotgun (WGS) entry which is preliminary data.</text>
</comment>
<dbReference type="RefSeq" id="WP_069911107.1">
    <property type="nucleotide sequence ID" value="NZ_LAJE02000268.1"/>
</dbReference>
<sequence length="424" mass="43698">MGALKAGIAVVDITPPSGLLLAGFAARTEPATGAHDPLTVRAVVVGDTAIVVADVIGIHEAMSARIRERCPLPSANVIVAATHTHGAPVSMADRLSAEADPAFLGAIEDGCVAALAEAAANAVPVTLSAGLGADPDVARNRRHADGPLDRTLPVLRIRDEAGRLLAVIVSYACHPTVLGADNRLMTADFPHFVRTTIEAAHPGAVAIFLNGCCGDVNIGHTAQASVTLNASATRTFENAERLGARIAEAALAAPEAGLGDTATAGEQWVELSLERREHDLPALAAAWDHDARTAEPVRATVLQHWANWARRYAGQPAGSWAGRVSVLDWGGLPIAALPGEIFAETGLAVRAACAGRPALVLSYADGTPGYIPPASEFGFGGYEVDEAHRFIGMPGAFAAGSAERLALAAKTLLGLSKQAATPRK</sequence>
<reference evidence="2 3" key="1">
    <citation type="journal article" date="2015" name="Genome Announc.">
        <title>Genome Assemblies of Three Soil-Associated Devosia species: D. insulae, D. limi, and D. soli.</title>
        <authorList>
            <person name="Hassan Y.I."/>
            <person name="Lepp D."/>
            <person name="Zhou T."/>
        </authorList>
    </citation>
    <scope>NUCLEOTIDE SEQUENCE [LARGE SCALE GENOMIC DNA]</scope>
    <source>
        <strain evidence="2 3">DS-56</strain>
    </source>
</reference>